<sequence>MFLLFIATVRKSYSRNLNGILMFCCVRFLRASSVASKECELILHENGLAHVILNRPEAKNALGRTLVSQLREILAGLRSQPASAVRAVVLSSKIPGVFCAGADLKERATMSPPEVSAFVDSLRALFAEMERLPVPTIACIEGAALGGGLEMALACDMRIVASNASLGLPETSLAIIPGAGGTQRLPRLIGASKAKELMFTARRITGNESFLLGIANHVVSADVADKDKSPVVEKAVEIAVQIAQNGPIAVRAAKQAVDVGLQGDIHSGFEIEKLCYAQVIPTRDRLEGLQAFREKRKPAYVGQ</sequence>
<dbReference type="InterPro" id="IPR029045">
    <property type="entry name" value="ClpP/crotonase-like_dom_sf"/>
</dbReference>
<dbReference type="FunFam" id="1.10.12.10:FF:000001">
    <property type="entry name" value="Probable enoyl-CoA hydratase, mitochondrial"/>
    <property type="match status" value="1"/>
</dbReference>
<keyword evidence="5" id="KW-1185">Reference proteome</keyword>
<comment type="caution">
    <text evidence="4">The sequence shown here is derived from an EMBL/GenBank/DDBJ whole genome shotgun (WGS) entry which is preliminary data.</text>
</comment>
<name>A0A8K0AHX4_ANDGO</name>
<dbReference type="PROSITE" id="PS00166">
    <property type="entry name" value="ENOYL_COA_HYDRATASE"/>
    <property type="match status" value="1"/>
</dbReference>
<organism evidence="4 5">
    <name type="scientific">Andalucia godoyi</name>
    <name type="common">Flagellate</name>
    <dbReference type="NCBI Taxonomy" id="505711"/>
    <lineage>
        <taxon>Eukaryota</taxon>
        <taxon>Discoba</taxon>
        <taxon>Jakobida</taxon>
        <taxon>Andalucina</taxon>
        <taxon>Andaluciidae</taxon>
        <taxon>Andalucia</taxon>
    </lineage>
</organism>
<dbReference type="GO" id="GO:0006635">
    <property type="term" value="P:fatty acid beta-oxidation"/>
    <property type="evidence" value="ECO:0007669"/>
    <property type="project" value="TreeGrafter"/>
</dbReference>
<dbReference type="Proteomes" id="UP000799049">
    <property type="component" value="Unassembled WGS sequence"/>
</dbReference>
<proteinExistence type="inferred from homology"/>
<dbReference type="InterPro" id="IPR001753">
    <property type="entry name" value="Enoyl-CoA_hydra/iso"/>
</dbReference>
<evidence type="ECO:0000313" key="4">
    <source>
        <dbReference type="EMBL" id="KAF0852849.1"/>
    </source>
</evidence>
<dbReference type="CDD" id="cd06558">
    <property type="entry name" value="crotonase-like"/>
    <property type="match status" value="1"/>
</dbReference>
<dbReference type="GO" id="GO:0005739">
    <property type="term" value="C:mitochondrion"/>
    <property type="evidence" value="ECO:0007669"/>
    <property type="project" value="TreeGrafter"/>
</dbReference>
<dbReference type="AlphaFoldDB" id="A0A8K0AHX4"/>
<dbReference type="Pfam" id="PF00378">
    <property type="entry name" value="ECH_1"/>
    <property type="match status" value="1"/>
</dbReference>
<comment type="similarity">
    <text evidence="1 3">Belongs to the enoyl-CoA hydratase/isomerase family.</text>
</comment>
<dbReference type="OrthoDB" id="410701at2759"/>
<dbReference type="EMBL" id="VRVR01000013">
    <property type="protein sequence ID" value="KAF0852849.1"/>
    <property type="molecule type" value="Genomic_DNA"/>
</dbReference>
<dbReference type="FunFam" id="3.90.226.10:FF:000009">
    <property type="entry name" value="Carnitinyl-CoA dehydratase"/>
    <property type="match status" value="1"/>
</dbReference>
<evidence type="ECO:0000256" key="1">
    <source>
        <dbReference type="ARBA" id="ARBA00005254"/>
    </source>
</evidence>
<dbReference type="Gene3D" id="3.90.226.10">
    <property type="entry name" value="2-enoyl-CoA Hydratase, Chain A, domain 1"/>
    <property type="match status" value="1"/>
</dbReference>
<dbReference type="PANTHER" id="PTHR11941">
    <property type="entry name" value="ENOYL-COA HYDRATASE-RELATED"/>
    <property type="match status" value="1"/>
</dbReference>
<evidence type="ECO:0000313" key="5">
    <source>
        <dbReference type="Proteomes" id="UP000799049"/>
    </source>
</evidence>
<accession>A0A8K0AHX4</accession>
<reference evidence="4" key="1">
    <citation type="submission" date="2019-09" db="EMBL/GenBank/DDBJ databases">
        <title>The Mitochondrial Proteome of the Jakobid, Andalucia godoyi, a Protist With the Most Gene-Rich and Bacteria-Like Mitochondrial Genome.</title>
        <authorList>
            <person name="Gray M.W."/>
            <person name="Burger G."/>
            <person name="Derelle R."/>
            <person name="Klimes V."/>
            <person name="Leger M."/>
            <person name="Sarrasin M."/>
            <person name="Vlcek C."/>
            <person name="Roger A.J."/>
            <person name="Elias M."/>
            <person name="Lang B.F."/>
        </authorList>
    </citation>
    <scope>NUCLEOTIDE SEQUENCE</scope>
    <source>
        <strain evidence="4">And28</strain>
    </source>
</reference>
<dbReference type="InterPro" id="IPR014748">
    <property type="entry name" value="Enoyl-CoA_hydra_C"/>
</dbReference>
<dbReference type="PANTHER" id="PTHR11941:SF171">
    <property type="entry name" value="SD19268P"/>
    <property type="match status" value="1"/>
</dbReference>
<gene>
    <name evidence="4" type="ORF">ANDGO_03296</name>
</gene>
<dbReference type="SUPFAM" id="SSF52096">
    <property type="entry name" value="ClpP/crotonase"/>
    <property type="match status" value="1"/>
</dbReference>
<dbReference type="GO" id="GO:0016836">
    <property type="term" value="F:hydro-lyase activity"/>
    <property type="evidence" value="ECO:0007669"/>
    <property type="project" value="UniProtKB-ARBA"/>
</dbReference>
<evidence type="ECO:0000256" key="2">
    <source>
        <dbReference type="ARBA" id="ARBA00023239"/>
    </source>
</evidence>
<protein>
    <submittedName>
        <fullName evidence="4">Mitochondrial branched-chain amino acid degradation methylglutaconyl-CoA hydratase</fullName>
    </submittedName>
</protein>
<dbReference type="InterPro" id="IPR018376">
    <property type="entry name" value="Enoyl-CoA_hyd/isom_CS"/>
</dbReference>
<evidence type="ECO:0000256" key="3">
    <source>
        <dbReference type="RuleBase" id="RU003707"/>
    </source>
</evidence>
<dbReference type="Gene3D" id="1.10.12.10">
    <property type="entry name" value="Lyase 2-enoyl-coa Hydratase, Chain A, domain 2"/>
    <property type="match status" value="1"/>
</dbReference>
<keyword evidence="2" id="KW-0456">Lyase</keyword>